<evidence type="ECO:0000256" key="7">
    <source>
        <dbReference type="ARBA" id="ARBA00023125"/>
    </source>
</evidence>
<dbReference type="PANTHER" id="PTHR36300:SF1">
    <property type="entry name" value="RAW, ISOFORM A"/>
    <property type="match status" value="1"/>
</dbReference>
<feature type="compositionally biased region" description="Basic residues" evidence="10">
    <location>
        <begin position="1580"/>
        <end position="1589"/>
    </location>
</feature>
<gene>
    <name evidence="12" type="ORF">NTEN_LOCUS19316</name>
</gene>
<dbReference type="CDD" id="cd22119">
    <property type="entry name" value="F-box_FBXL6"/>
    <property type="match status" value="1"/>
</dbReference>
<keyword evidence="3" id="KW-0479">Metal-binding</keyword>
<feature type="compositionally biased region" description="Low complexity" evidence="10">
    <location>
        <begin position="1543"/>
        <end position="1572"/>
    </location>
</feature>
<feature type="region of interest" description="Disordered" evidence="10">
    <location>
        <begin position="1"/>
        <end position="483"/>
    </location>
</feature>
<keyword evidence="2" id="KW-0597">Phosphoprotein</keyword>
<comment type="subcellular location">
    <subcellularLocation>
        <location evidence="1">Nucleus</location>
    </subcellularLocation>
</comment>
<evidence type="ECO:0000256" key="2">
    <source>
        <dbReference type="ARBA" id="ARBA00022553"/>
    </source>
</evidence>
<dbReference type="Proteomes" id="UP000479000">
    <property type="component" value="Unassembled WGS sequence"/>
</dbReference>
<evidence type="ECO:0000256" key="9">
    <source>
        <dbReference type="ARBA" id="ARBA00023242"/>
    </source>
</evidence>
<dbReference type="GO" id="GO:0005634">
    <property type="term" value="C:nucleus"/>
    <property type="evidence" value="ECO:0007669"/>
    <property type="project" value="UniProtKB-SubCell"/>
</dbReference>
<dbReference type="OrthoDB" id="3134645at2759"/>
<feature type="compositionally biased region" description="Polar residues" evidence="10">
    <location>
        <begin position="689"/>
        <end position="701"/>
    </location>
</feature>
<protein>
    <recommendedName>
        <fullName evidence="11">F-box domain-containing protein</fullName>
    </recommendedName>
</protein>
<dbReference type="InterPro" id="IPR006553">
    <property type="entry name" value="Leu-rich_rpt_Cys-con_subtyp"/>
</dbReference>
<organism evidence="12 13">
    <name type="scientific">Nesidiocoris tenuis</name>
    <dbReference type="NCBI Taxonomy" id="355587"/>
    <lineage>
        <taxon>Eukaryota</taxon>
        <taxon>Metazoa</taxon>
        <taxon>Ecdysozoa</taxon>
        <taxon>Arthropoda</taxon>
        <taxon>Hexapoda</taxon>
        <taxon>Insecta</taxon>
        <taxon>Pterygota</taxon>
        <taxon>Neoptera</taxon>
        <taxon>Paraneoptera</taxon>
        <taxon>Hemiptera</taxon>
        <taxon>Heteroptera</taxon>
        <taxon>Panheteroptera</taxon>
        <taxon>Cimicomorpha</taxon>
        <taxon>Miridae</taxon>
        <taxon>Dicyphina</taxon>
        <taxon>Nesidiocoris</taxon>
    </lineage>
</organism>
<evidence type="ECO:0000256" key="6">
    <source>
        <dbReference type="ARBA" id="ARBA00022833"/>
    </source>
</evidence>
<feature type="compositionally biased region" description="Low complexity" evidence="10">
    <location>
        <begin position="539"/>
        <end position="554"/>
    </location>
</feature>
<feature type="compositionally biased region" description="Polar residues" evidence="10">
    <location>
        <begin position="190"/>
        <end position="202"/>
    </location>
</feature>
<feature type="compositionally biased region" description="Low complexity" evidence="10">
    <location>
        <begin position="105"/>
        <end position="121"/>
    </location>
</feature>
<feature type="compositionally biased region" description="Low complexity" evidence="10">
    <location>
        <begin position="811"/>
        <end position="845"/>
    </location>
</feature>
<keyword evidence="4" id="KW-0677">Repeat</keyword>
<proteinExistence type="predicted"/>
<feature type="region of interest" description="Disordered" evidence="10">
    <location>
        <begin position="513"/>
        <end position="854"/>
    </location>
</feature>
<dbReference type="GO" id="GO:0019005">
    <property type="term" value="C:SCF ubiquitin ligase complex"/>
    <property type="evidence" value="ECO:0007669"/>
    <property type="project" value="InterPro"/>
</dbReference>
<feature type="region of interest" description="Disordered" evidence="10">
    <location>
        <begin position="1316"/>
        <end position="1345"/>
    </location>
</feature>
<reference evidence="12 13" key="1">
    <citation type="submission" date="2020-02" db="EMBL/GenBank/DDBJ databases">
        <authorList>
            <person name="Ferguson B K."/>
        </authorList>
    </citation>
    <scope>NUCLEOTIDE SEQUENCE [LARGE SCALE GENOMIC DNA]</scope>
</reference>
<feature type="compositionally biased region" description="Polar residues" evidence="10">
    <location>
        <begin position="673"/>
        <end position="682"/>
    </location>
</feature>
<evidence type="ECO:0000256" key="8">
    <source>
        <dbReference type="ARBA" id="ARBA00023163"/>
    </source>
</evidence>
<dbReference type="InterPro" id="IPR032675">
    <property type="entry name" value="LRR_dom_sf"/>
</dbReference>
<feature type="compositionally biased region" description="Polar residues" evidence="10">
    <location>
        <begin position="127"/>
        <end position="138"/>
    </location>
</feature>
<keyword evidence="9" id="KW-0539">Nucleus</keyword>
<name>A0A6H5HL00_9HEMI</name>
<feature type="compositionally biased region" description="Basic residues" evidence="10">
    <location>
        <begin position="270"/>
        <end position="283"/>
    </location>
</feature>
<dbReference type="SUPFAM" id="SSF52047">
    <property type="entry name" value="RNI-like"/>
    <property type="match status" value="1"/>
</dbReference>
<evidence type="ECO:0000256" key="3">
    <source>
        <dbReference type="ARBA" id="ARBA00022723"/>
    </source>
</evidence>
<feature type="domain" description="F-box" evidence="11">
    <location>
        <begin position="1663"/>
        <end position="1712"/>
    </location>
</feature>
<evidence type="ECO:0000259" key="11">
    <source>
        <dbReference type="Pfam" id="PF12937"/>
    </source>
</evidence>
<feature type="compositionally biased region" description="Polar residues" evidence="10">
    <location>
        <begin position="165"/>
        <end position="182"/>
    </location>
</feature>
<feature type="compositionally biased region" description="Basic and acidic residues" evidence="10">
    <location>
        <begin position="394"/>
        <end position="407"/>
    </location>
</feature>
<dbReference type="InterPro" id="IPR036047">
    <property type="entry name" value="F-box-like_dom_sf"/>
</dbReference>
<dbReference type="GO" id="GO:0006366">
    <property type="term" value="P:transcription by RNA polymerase II"/>
    <property type="evidence" value="ECO:0007669"/>
    <property type="project" value="InterPro"/>
</dbReference>
<feature type="compositionally biased region" description="Basic and acidic residues" evidence="10">
    <location>
        <begin position="458"/>
        <end position="468"/>
    </location>
</feature>
<feature type="compositionally biased region" description="Low complexity" evidence="10">
    <location>
        <begin position="581"/>
        <end position="604"/>
    </location>
</feature>
<feature type="compositionally biased region" description="Polar residues" evidence="10">
    <location>
        <begin position="352"/>
        <end position="361"/>
    </location>
</feature>
<dbReference type="InterPro" id="IPR000684">
    <property type="entry name" value="RNA_pol_II_repeat_euk"/>
</dbReference>
<keyword evidence="6" id="KW-0862">Zinc</keyword>
<evidence type="ECO:0000256" key="5">
    <source>
        <dbReference type="ARBA" id="ARBA00022786"/>
    </source>
</evidence>
<feature type="region of interest" description="Disordered" evidence="10">
    <location>
        <begin position="1448"/>
        <end position="1495"/>
    </location>
</feature>
<evidence type="ECO:0000313" key="13">
    <source>
        <dbReference type="Proteomes" id="UP000479000"/>
    </source>
</evidence>
<feature type="compositionally biased region" description="Basic residues" evidence="10">
    <location>
        <begin position="147"/>
        <end position="157"/>
    </location>
</feature>
<feature type="compositionally biased region" description="Low complexity" evidence="10">
    <location>
        <begin position="763"/>
        <end position="781"/>
    </location>
</feature>
<dbReference type="EMBL" id="CADCXU010028245">
    <property type="protein sequence ID" value="CAB0014915.1"/>
    <property type="molecule type" value="Genomic_DNA"/>
</dbReference>
<feature type="compositionally biased region" description="Polar residues" evidence="10">
    <location>
        <begin position="1594"/>
        <end position="1621"/>
    </location>
</feature>
<feature type="region of interest" description="Disordered" evidence="10">
    <location>
        <begin position="876"/>
        <end position="912"/>
    </location>
</feature>
<accession>A0A6H5HL00</accession>
<sequence>MVMHGGFLLAHQQTQRPLSADGSYVRQEPSSTVISPWPDDEFPNGAMDSSSYSMTSPSFSSNTSISTSMESNDSCKPNYNPPKPGHNDLASETFKFKKRNQLVFSPSSPSSSDDNSQPTSSEAVLPTTIQSASSVQSYKRNREPVRYTKKKRIRRVNSSKERSRFSASVTPNREASTSNSSRLPHIYTPEQPSTSQFPSESLDSPKDRTVRYPLGSSKSRIKSSKLNLPTSPNSADSSLESLSQNVPSQMPSTFQRSVSNVHGKSSVQRSKQRKRNPVRRHHPVSCNHSSTSSSKLDRSSSPPADNCSSPVPTGSSPPILCSDSSNVLRPMKFDRFSPTPGTSNVGALPRVSYSNSNFNSSDESKGYKKWARKVKRRISTGSSSQSSRAKPRIPRMENLDERVKTLDQESDVDSSIPSPKYSPSSNPLACPENLPPYSPSSPSTSVAQSSIPSSAKRSRTDTRIKTELSADAPDGTNVLPSGSRLPPYTLEWLMGSSTAALGGTLKSHLSDSVFSASGSPELPDFSPSSPSHHPPSPAFSPSSPSYSSGSCTSPDESPVPQNGVANGDLQDGNCSSDDLLSPTYSPTSPKYSSASSSSPGNPTSNLFQEIEGDSCPGSVSPTSPNYSSGPSSPLNGSYELPQEQRNASACCSPATLQGPELLSPSPPILAEPQTPTTRSAETLSEARNPASQDVPGSSVVSRSPELPRYSPSSPSHQPPSPTLSPTSPQYSSDADSLPDLSGSQVAIDRLPDPSVLSFGRDGSQPSSPSSSPTSPKYSSASCDSPGPYDPLDFRPIGGGERTSRASSREQPYSPSSPSIQLSPSFTALLPSSSGSSTSQDGFSDQPSPQITDSVSLAQSVASSLLSQAMSPIIPSFSPSSPSSSDSQLSPISSQSWTSASERPALSRSSRSSSTSAAVHQFCISSSCHGRPKNGQHLRRIRWHLCPIVPATLLHHQDAETIKSVTKNFVSAHRTSGRRLQSILCRLPRLSSSRFPLRQDAEISRSPGSQVRRRPREVDVRRGRWPEVRRGRWLKPATAQSQTLAGGKDLPISDAIRRQGPLGLPRPAEGTFLPCLRNLPLLVFTYPGCNSWSMHFAFHARFTLLRLATSTLVWERLDLWAVGRLGLTSGAAYPIWFCVSFHKYHDIGSKFFLPKYGNPQVSKWSPDLVDVEHNAKEKAVVLFYVLDRRTRNVVGVVEAAYFAGSKRNLVLVLDMYNQQEEVAGESISQRKSRLRYRMNKCSKVQCSRACSKELEIMDKSKILVFVITGNTRGLETMALVSGTVINRNGGDHFEHHVDLYPLSVSDNDHDCLKDFLLDPPQQHPSHHHHPSYGISSLVPPNANQGHHQLPQMGGMPGVHNQSGHLLPSMGPCHPNLVPQTTLHPGLHHGSMGTLNMHGQQQSHHMGPTMASSLHHQPIQSHCHPHLGDMGGCPPMLDSIPSIPIIPPIQQELPPWDNGPIPTLPPCSVKLEQVPMPNHNSSYTPSSEPPAEPPVVTNGDCWSPAAFTASASERTVSSDCVSSETMCSPSDGATDSPLPAKPLCSSSSATPTTTSSSVPPTVTPSCSKSPSVAPEEPPPTGPKKRGRKRKSASGVTTKTTPASSSRPGTTTVTTYHSQISPDQNGIKLRIKKSLTEVPSRVRKKKTKVVEEEEWVEPAEQSPWGDRLPTTVLHNIFKMVTKSEGCVPFLVRVSKVCRLWRSVAISPRLWQHVDLASFWIKDRAQNDLKFRWLCENRLALVHDLNIGGWEFDGIPAILDKMASSCGELRGLSLAGWQGLSAEHLRFLVSHCPKLQRLDLSAINSEMGNPKSAVAMMSLVSLAQEMGERLTQLVLSDNKLSGIPQVIAALSTHCPNLQVLDLSNVRTVSHTTVPFHVEKLQTGCPKLRVLRITNSELVLATASMKEQSMSEGFPLLEELSVATVVENMTAQPVIDDDALLRILKTSHKLRLLDVRGCSRVTDSSLVRVPAWDLEHLFLSGCYVTRINDSGLELICQKWAHSLVEVDLGWSTATQPLDAAVTALANHSEKSPLRILNLCGSSVSVEPVRAILARCPLLTSLNLSSCRGMPRGIKRLYSGSALNQLRENMLKEQANSD</sequence>
<dbReference type="GO" id="GO:0003677">
    <property type="term" value="F:DNA binding"/>
    <property type="evidence" value="ECO:0007669"/>
    <property type="project" value="UniProtKB-KW"/>
</dbReference>
<evidence type="ECO:0000256" key="4">
    <source>
        <dbReference type="ARBA" id="ARBA00022737"/>
    </source>
</evidence>
<dbReference type="Gene3D" id="1.20.1280.50">
    <property type="match status" value="1"/>
</dbReference>
<dbReference type="Pfam" id="PF12937">
    <property type="entry name" value="F-box-like"/>
    <property type="match status" value="1"/>
</dbReference>
<feature type="compositionally biased region" description="Basic residues" evidence="10">
    <location>
        <begin position="367"/>
        <end position="378"/>
    </location>
</feature>
<feature type="compositionally biased region" description="Low complexity" evidence="10">
    <location>
        <begin position="47"/>
        <end position="71"/>
    </location>
</feature>
<feature type="compositionally biased region" description="Low complexity" evidence="10">
    <location>
        <begin position="440"/>
        <end position="454"/>
    </location>
</feature>
<dbReference type="InterPro" id="IPR047922">
    <property type="entry name" value="FBXL6_F-box"/>
</dbReference>
<dbReference type="PROSITE" id="PS00115">
    <property type="entry name" value="RNA_POL_II_REPEAT"/>
    <property type="match status" value="1"/>
</dbReference>
<keyword evidence="5" id="KW-0833">Ubl conjugation pathway</keyword>
<evidence type="ECO:0000256" key="10">
    <source>
        <dbReference type="SAM" id="MobiDB-lite"/>
    </source>
</evidence>
<feature type="compositionally biased region" description="Polar residues" evidence="10">
    <location>
        <begin position="1519"/>
        <end position="1531"/>
    </location>
</feature>
<dbReference type="GO" id="GO:0046872">
    <property type="term" value="F:metal ion binding"/>
    <property type="evidence" value="ECO:0007669"/>
    <property type="project" value="UniProtKB-KW"/>
</dbReference>
<dbReference type="PANTHER" id="PTHR36300">
    <property type="entry name" value="RAW, ISOFORM A"/>
    <property type="match status" value="1"/>
</dbReference>
<feature type="compositionally biased region" description="Polar residues" evidence="10">
    <location>
        <begin position="617"/>
        <end position="635"/>
    </location>
</feature>
<feature type="compositionally biased region" description="Low complexity" evidence="10">
    <location>
        <begin position="414"/>
        <end position="427"/>
    </location>
</feature>
<evidence type="ECO:0000313" key="12">
    <source>
        <dbReference type="EMBL" id="CAB0014915.1"/>
    </source>
</evidence>
<feature type="compositionally biased region" description="Polar residues" evidence="10">
    <location>
        <begin position="224"/>
        <end position="269"/>
    </location>
</feature>
<dbReference type="InterPro" id="IPR039470">
    <property type="entry name" value="Nuc_deoxyri_tr2"/>
</dbReference>
<dbReference type="GO" id="GO:0005886">
    <property type="term" value="C:plasma membrane"/>
    <property type="evidence" value="ECO:0007669"/>
    <property type="project" value="TreeGrafter"/>
</dbReference>
<keyword evidence="13" id="KW-1185">Reference proteome</keyword>
<dbReference type="SMART" id="SM00367">
    <property type="entry name" value="LRR_CC"/>
    <property type="match status" value="5"/>
</dbReference>
<feature type="region of interest" description="Disordered" evidence="10">
    <location>
        <begin position="1519"/>
        <end position="1622"/>
    </location>
</feature>
<keyword evidence="8" id="KW-0804">Transcription</keyword>
<feature type="compositionally biased region" description="Polar residues" evidence="10">
    <location>
        <begin position="302"/>
        <end position="327"/>
    </location>
</feature>
<dbReference type="Gene3D" id="3.80.10.10">
    <property type="entry name" value="Ribonuclease Inhibitor"/>
    <property type="match status" value="1"/>
</dbReference>
<dbReference type="SUPFAM" id="SSF81383">
    <property type="entry name" value="F-box domain"/>
    <property type="match status" value="1"/>
</dbReference>
<keyword evidence="7" id="KW-0238">DNA-binding</keyword>
<dbReference type="InterPro" id="IPR001810">
    <property type="entry name" value="F-box_dom"/>
</dbReference>
<feature type="compositionally biased region" description="Low complexity" evidence="10">
    <location>
        <begin position="723"/>
        <end position="732"/>
    </location>
</feature>
<evidence type="ECO:0000256" key="1">
    <source>
        <dbReference type="ARBA" id="ARBA00004123"/>
    </source>
</evidence>
<dbReference type="Pfam" id="PF15891">
    <property type="entry name" value="Nuc_deoxyri_tr2"/>
    <property type="match status" value="1"/>
</dbReference>